<name>A0A4R2E3B3_9BACT</name>
<protein>
    <submittedName>
        <fullName evidence="2">Uncharacterized protein</fullName>
    </submittedName>
</protein>
<gene>
    <name evidence="2" type="ORF">CLV25_12226</name>
</gene>
<evidence type="ECO:0000313" key="2">
    <source>
        <dbReference type="EMBL" id="TCN61717.1"/>
    </source>
</evidence>
<reference evidence="2 3" key="1">
    <citation type="submission" date="2019-03" db="EMBL/GenBank/DDBJ databases">
        <title>Genomic Encyclopedia of Archaeal and Bacterial Type Strains, Phase II (KMG-II): from individual species to whole genera.</title>
        <authorList>
            <person name="Goeker M."/>
        </authorList>
    </citation>
    <scope>NUCLEOTIDE SEQUENCE [LARGE SCALE GENOMIC DNA]</scope>
    <source>
        <strain evidence="2 3">RL-C</strain>
    </source>
</reference>
<organism evidence="2 3">
    <name type="scientific">Acetobacteroides hydrogenigenes</name>
    <dbReference type="NCBI Taxonomy" id="979970"/>
    <lineage>
        <taxon>Bacteria</taxon>
        <taxon>Pseudomonadati</taxon>
        <taxon>Bacteroidota</taxon>
        <taxon>Bacteroidia</taxon>
        <taxon>Bacteroidales</taxon>
        <taxon>Rikenellaceae</taxon>
        <taxon>Acetobacteroides</taxon>
    </lineage>
</organism>
<feature type="transmembrane region" description="Helical" evidence="1">
    <location>
        <begin position="83"/>
        <end position="104"/>
    </location>
</feature>
<evidence type="ECO:0000313" key="3">
    <source>
        <dbReference type="Proteomes" id="UP000294830"/>
    </source>
</evidence>
<dbReference type="RefSeq" id="WP_131840558.1">
    <property type="nucleotide sequence ID" value="NZ_SLWB01000022.1"/>
</dbReference>
<dbReference type="AlphaFoldDB" id="A0A4R2E3B3"/>
<keyword evidence="1" id="KW-0472">Membrane</keyword>
<dbReference type="Proteomes" id="UP000294830">
    <property type="component" value="Unassembled WGS sequence"/>
</dbReference>
<evidence type="ECO:0000256" key="1">
    <source>
        <dbReference type="SAM" id="Phobius"/>
    </source>
</evidence>
<feature type="transmembrane region" description="Helical" evidence="1">
    <location>
        <begin position="44"/>
        <end position="62"/>
    </location>
</feature>
<dbReference type="EMBL" id="SLWB01000022">
    <property type="protein sequence ID" value="TCN61717.1"/>
    <property type="molecule type" value="Genomic_DNA"/>
</dbReference>
<keyword evidence="1" id="KW-1133">Transmembrane helix</keyword>
<sequence>MKSAVKSYFYASLLALATIVASYLALVAYVKAIDGSFFDILDKFYWALILGLVIDSLIIWGIGALIHKKEFFRTTFIGSSYKLFYYISSSVFCVALLYLFLIVIY</sequence>
<comment type="caution">
    <text evidence="2">The sequence shown here is derived from an EMBL/GenBank/DDBJ whole genome shotgun (WGS) entry which is preliminary data.</text>
</comment>
<keyword evidence="1" id="KW-0812">Transmembrane</keyword>
<accession>A0A4R2E3B3</accession>
<keyword evidence="3" id="KW-1185">Reference proteome</keyword>
<feature type="transmembrane region" description="Helical" evidence="1">
    <location>
        <begin position="7"/>
        <end position="32"/>
    </location>
</feature>
<proteinExistence type="predicted"/>